<feature type="domain" description="TF-B3" evidence="7">
    <location>
        <begin position="20"/>
        <end position="100"/>
    </location>
</feature>
<evidence type="ECO:0000313" key="9">
    <source>
        <dbReference type="Proteomes" id="UP000243975"/>
    </source>
</evidence>
<evidence type="ECO:0000259" key="7">
    <source>
        <dbReference type="PROSITE" id="PS50863"/>
    </source>
</evidence>
<feature type="compositionally biased region" description="Basic residues" evidence="6">
    <location>
        <begin position="356"/>
        <end position="372"/>
    </location>
</feature>
<feature type="region of interest" description="Disordered" evidence="6">
    <location>
        <begin position="401"/>
        <end position="422"/>
    </location>
</feature>
<dbReference type="PANTHER" id="PTHR31391">
    <property type="entry name" value="B3 DOMAIN-CONTAINING PROTEIN OS11G0197600-RELATED"/>
    <property type="match status" value="1"/>
</dbReference>
<keyword evidence="4" id="KW-0804">Transcription</keyword>
<name>A0A103XWU7_CYNCS</name>
<keyword evidence="3" id="KW-0238">DNA-binding</keyword>
<dbReference type="PANTHER" id="PTHR31391:SF106">
    <property type="entry name" value="B3 DOMAIN-CONTAINING PROTEIN OS01G0723500"/>
    <property type="match status" value="1"/>
</dbReference>
<organism evidence="8 9">
    <name type="scientific">Cynara cardunculus var. scolymus</name>
    <name type="common">Globe artichoke</name>
    <name type="synonym">Cynara scolymus</name>
    <dbReference type="NCBI Taxonomy" id="59895"/>
    <lineage>
        <taxon>Eukaryota</taxon>
        <taxon>Viridiplantae</taxon>
        <taxon>Streptophyta</taxon>
        <taxon>Embryophyta</taxon>
        <taxon>Tracheophyta</taxon>
        <taxon>Spermatophyta</taxon>
        <taxon>Magnoliopsida</taxon>
        <taxon>eudicotyledons</taxon>
        <taxon>Gunneridae</taxon>
        <taxon>Pentapetalae</taxon>
        <taxon>asterids</taxon>
        <taxon>campanulids</taxon>
        <taxon>Asterales</taxon>
        <taxon>Asteraceae</taxon>
        <taxon>Carduoideae</taxon>
        <taxon>Cardueae</taxon>
        <taxon>Carduinae</taxon>
        <taxon>Cynara</taxon>
    </lineage>
</organism>
<dbReference type="Proteomes" id="UP000243975">
    <property type="component" value="Unassembled WGS sequence"/>
</dbReference>
<keyword evidence="2" id="KW-0805">Transcription regulation</keyword>
<feature type="domain" description="TF-B3" evidence="7">
    <location>
        <begin position="451"/>
        <end position="547"/>
    </location>
</feature>
<comment type="subcellular location">
    <subcellularLocation>
        <location evidence="1">Nucleus</location>
    </subcellularLocation>
</comment>
<dbReference type="SMART" id="SM01019">
    <property type="entry name" value="B3"/>
    <property type="match status" value="3"/>
</dbReference>
<dbReference type="InterPro" id="IPR015300">
    <property type="entry name" value="DNA-bd_pseudobarrel_sf"/>
</dbReference>
<feature type="domain" description="TF-B3" evidence="7">
    <location>
        <begin position="238"/>
        <end position="334"/>
    </location>
</feature>
<dbReference type="EMBL" id="LEKV01003801">
    <property type="protein sequence ID" value="KVH98339.1"/>
    <property type="molecule type" value="Genomic_DNA"/>
</dbReference>
<reference evidence="8 9" key="1">
    <citation type="journal article" date="2016" name="Sci. Rep.">
        <title>The genome sequence of the outbreeding globe artichoke constructed de novo incorporating a phase-aware low-pass sequencing strategy of F1 progeny.</title>
        <authorList>
            <person name="Scaglione D."/>
            <person name="Reyes-Chin-Wo S."/>
            <person name="Acquadro A."/>
            <person name="Froenicke L."/>
            <person name="Portis E."/>
            <person name="Beitel C."/>
            <person name="Tirone M."/>
            <person name="Mauro R."/>
            <person name="Lo Monaco A."/>
            <person name="Mauromicale G."/>
            <person name="Faccioli P."/>
            <person name="Cattivelli L."/>
            <person name="Rieseberg L."/>
            <person name="Michelmore R."/>
            <person name="Lanteri S."/>
        </authorList>
    </citation>
    <scope>NUCLEOTIDE SEQUENCE [LARGE SCALE GENOMIC DNA]</scope>
    <source>
        <strain evidence="8">2C</strain>
    </source>
</reference>
<feature type="compositionally biased region" description="Polar residues" evidence="6">
    <location>
        <begin position="401"/>
        <end position="410"/>
    </location>
</feature>
<gene>
    <name evidence="8" type="ORF">Ccrd_023413</name>
</gene>
<keyword evidence="5" id="KW-0539">Nucleus</keyword>
<feature type="region of interest" description="Disordered" evidence="6">
    <location>
        <begin position="347"/>
        <end position="374"/>
    </location>
</feature>
<protein>
    <submittedName>
        <fullName evidence="8">B3 DNA binding domain-containing protein</fullName>
    </submittedName>
</protein>
<comment type="caution">
    <text evidence="8">The sequence shown here is derived from an EMBL/GenBank/DDBJ whole genome shotgun (WGS) entry which is preliminary data.</text>
</comment>
<proteinExistence type="predicted"/>
<dbReference type="Gene3D" id="2.40.330.10">
    <property type="entry name" value="DNA-binding pseudobarrel domain"/>
    <property type="match status" value="3"/>
</dbReference>
<dbReference type="CDD" id="cd10017">
    <property type="entry name" value="B3_DNA"/>
    <property type="match status" value="3"/>
</dbReference>
<evidence type="ECO:0000256" key="2">
    <source>
        <dbReference type="ARBA" id="ARBA00023015"/>
    </source>
</evidence>
<dbReference type="AlphaFoldDB" id="A0A103XWU7"/>
<evidence type="ECO:0000256" key="3">
    <source>
        <dbReference type="ARBA" id="ARBA00023125"/>
    </source>
</evidence>
<evidence type="ECO:0000256" key="5">
    <source>
        <dbReference type="ARBA" id="ARBA00023242"/>
    </source>
</evidence>
<evidence type="ECO:0000256" key="6">
    <source>
        <dbReference type="SAM" id="MobiDB-lite"/>
    </source>
</evidence>
<dbReference type="OMA" id="KACNEKP"/>
<dbReference type="InterPro" id="IPR044837">
    <property type="entry name" value="REM16-like"/>
</dbReference>
<sequence length="578" mass="64367">MMNARRPHFIKGFNPNISFDKLKIPSKFGKHLEGKTAGTVSLMGPSGNTWHADLAHQTDGLFILDGWAAFVRDHFLENGDSLVFRYDGNLHFTVQIFDQSSCEKETAFSAECHQDLSIFDQHFGKKREREYATMLTNMVDGVPKKARSSQVHSECVTKYHETTNIAEMQLGLQETMNGRCEVADFLNGSEFCGSAFKDSITPALPVSEVSPTEDELGRLSASEADKIAQSFTSSFPHFTQVMKRFNISGSYTLNVPYQFAMAYLPNCKVKIVLHNLKGESWTVNSIPTTRVQTSHTFCGGWLSFVRGNNINVRDVCIFELVGKCELRVNILRVRQEAQDYEHDDVKGLANGASHKSSGRLTKKVKGNSRKTQKPTMIEGQKVAFSIEKVKLGIAAKGTVLGSHSRTSNGKSGKPKSLQEKRGSSMLGCMSMKSAPEEKIAAESFISSFPYFVRVMKKFNIGGSYTLKIPYQFSMEHLPNCRTEIVLHNLKGECWTVNSIPTLKVQTLHTFCGGWMAFVRDNGIQMGDICIFELVGRCEMRVHVSSVGKNVALDYQIGHGPSNELDNGLIPQIKEGKNH</sequence>
<accession>A0A103XWU7</accession>
<dbReference type="Pfam" id="PF02362">
    <property type="entry name" value="B3"/>
    <property type="match status" value="3"/>
</dbReference>
<dbReference type="STRING" id="59895.A0A103XWU7"/>
<evidence type="ECO:0000313" key="8">
    <source>
        <dbReference type="EMBL" id="KVH98339.1"/>
    </source>
</evidence>
<dbReference type="InterPro" id="IPR003340">
    <property type="entry name" value="B3_DNA-bd"/>
</dbReference>
<dbReference type="GO" id="GO:0003677">
    <property type="term" value="F:DNA binding"/>
    <property type="evidence" value="ECO:0007669"/>
    <property type="project" value="UniProtKB-KW"/>
</dbReference>
<keyword evidence="9" id="KW-1185">Reference proteome</keyword>
<evidence type="ECO:0000256" key="1">
    <source>
        <dbReference type="ARBA" id="ARBA00004123"/>
    </source>
</evidence>
<dbReference type="GO" id="GO:0005634">
    <property type="term" value="C:nucleus"/>
    <property type="evidence" value="ECO:0007669"/>
    <property type="project" value="UniProtKB-SubCell"/>
</dbReference>
<dbReference type="PROSITE" id="PS50863">
    <property type="entry name" value="B3"/>
    <property type="match status" value="3"/>
</dbReference>
<dbReference type="Gramene" id="KVH98339">
    <property type="protein sequence ID" value="KVH98339"/>
    <property type="gene ID" value="Ccrd_023413"/>
</dbReference>
<evidence type="ECO:0000256" key="4">
    <source>
        <dbReference type="ARBA" id="ARBA00023163"/>
    </source>
</evidence>
<dbReference type="SUPFAM" id="SSF101936">
    <property type="entry name" value="DNA-binding pseudobarrel domain"/>
    <property type="match status" value="3"/>
</dbReference>